<dbReference type="EMBL" id="UHEW01000005">
    <property type="protein sequence ID" value="SUN28193.1"/>
    <property type="molecule type" value="Genomic_DNA"/>
</dbReference>
<accession>A0AB74H4K4</accession>
<gene>
    <name evidence="2" type="ORF">NCTC9828_00717</name>
</gene>
<proteinExistence type="predicted"/>
<protein>
    <submittedName>
        <fullName evidence="2">Phage protein</fullName>
    </submittedName>
</protein>
<name>A0AB74H4K4_STRAG</name>
<reference evidence="2 3" key="1">
    <citation type="submission" date="2018-06" db="EMBL/GenBank/DDBJ databases">
        <authorList>
            <consortium name="Pathogen Informatics"/>
            <person name="Doyle S."/>
        </authorList>
    </citation>
    <scope>NUCLEOTIDE SEQUENCE [LARGE SCALE GENOMIC DNA]</scope>
    <source>
        <strain evidence="2 3">NCTC9828</strain>
    </source>
</reference>
<dbReference type="Gene3D" id="2.30.30.290">
    <property type="entry name" value="YopX-like domains"/>
    <property type="match status" value="1"/>
</dbReference>
<sequence length="138" mass="16026">MIPNFRAFNKETKKMYSIDGFKASERKIYRCSFADDEFRSGRLETFHFVEDNLDDYILMQSTGLKDKNGVEIFDGDVVNFMVPNQMISGTYQIRQAKSGEWRLDNRVQGRPLYISGSYHCEVVGNVWEDGDLLESVEE</sequence>
<dbReference type="Proteomes" id="UP000255140">
    <property type="component" value="Unassembled WGS sequence"/>
</dbReference>
<dbReference type="SUPFAM" id="SSF159006">
    <property type="entry name" value="YopX-like"/>
    <property type="match status" value="1"/>
</dbReference>
<dbReference type="InterPro" id="IPR010024">
    <property type="entry name" value="CHP16711"/>
</dbReference>
<evidence type="ECO:0000313" key="2">
    <source>
        <dbReference type="EMBL" id="SUN28193.1"/>
    </source>
</evidence>
<comment type="caution">
    <text evidence="2">The sequence shown here is derived from an EMBL/GenBank/DDBJ whole genome shotgun (WGS) entry which is preliminary data.</text>
</comment>
<dbReference type="NCBIfam" id="TIGR01671">
    <property type="entry name" value="phage_TIGR01671"/>
    <property type="match status" value="1"/>
</dbReference>
<evidence type="ECO:0000259" key="1">
    <source>
        <dbReference type="Pfam" id="PF09643"/>
    </source>
</evidence>
<dbReference type="InterPro" id="IPR023385">
    <property type="entry name" value="YopX-like_C"/>
</dbReference>
<dbReference type="RefSeq" id="WP_115341315.1">
    <property type="nucleotide sequence ID" value="NZ_UHEM01000001.1"/>
</dbReference>
<dbReference type="Pfam" id="PF09643">
    <property type="entry name" value="YopX"/>
    <property type="match status" value="1"/>
</dbReference>
<organism evidence="2 3">
    <name type="scientific">Streptococcus agalactiae</name>
    <dbReference type="NCBI Taxonomy" id="1311"/>
    <lineage>
        <taxon>Bacteria</taxon>
        <taxon>Bacillati</taxon>
        <taxon>Bacillota</taxon>
        <taxon>Bacilli</taxon>
        <taxon>Lactobacillales</taxon>
        <taxon>Streptococcaceae</taxon>
        <taxon>Streptococcus</taxon>
    </lineage>
</organism>
<feature type="domain" description="YopX protein" evidence="1">
    <location>
        <begin position="4"/>
        <end position="134"/>
    </location>
</feature>
<dbReference type="AlphaFoldDB" id="A0AB74H4K4"/>
<dbReference type="InterPro" id="IPR019096">
    <property type="entry name" value="YopX_protein"/>
</dbReference>
<evidence type="ECO:0000313" key="3">
    <source>
        <dbReference type="Proteomes" id="UP000255140"/>
    </source>
</evidence>